<dbReference type="Proteomes" id="UP001580407">
    <property type="component" value="Unassembled WGS sequence"/>
</dbReference>
<accession>A0ABV5BBV1</accession>
<gene>
    <name evidence="1" type="ORF">ACE3NQ_19855</name>
</gene>
<evidence type="ECO:0000313" key="1">
    <source>
        <dbReference type="EMBL" id="MFB5683178.1"/>
    </source>
</evidence>
<sequence length="114" mass="13131">MSEKSHVVTKEGELKLDHVDETLDRMPPEHKDEILQSFDTFKAYLKKRIKLGQSIGLNEEQMALVAQHVADYLAATEEPRNREEKLLQELWKAGNEEQRHKLAHMLVKLAQTAG</sequence>
<dbReference type="InterPro" id="IPR021637">
    <property type="entry name" value="DUF3243"/>
</dbReference>
<keyword evidence="2" id="KW-1185">Reference proteome</keyword>
<dbReference type="EMBL" id="JBHILM010000024">
    <property type="protein sequence ID" value="MFB5683178.1"/>
    <property type="molecule type" value="Genomic_DNA"/>
</dbReference>
<name>A0ABV5BBV1_9BACL</name>
<dbReference type="RefSeq" id="WP_375526918.1">
    <property type="nucleotide sequence ID" value="NZ_JBHILM010000024.1"/>
</dbReference>
<organism evidence="1 2">
    <name type="scientific">Paenibacillus terreus</name>
    <dbReference type="NCBI Taxonomy" id="1387834"/>
    <lineage>
        <taxon>Bacteria</taxon>
        <taxon>Bacillati</taxon>
        <taxon>Bacillota</taxon>
        <taxon>Bacilli</taxon>
        <taxon>Bacillales</taxon>
        <taxon>Paenibacillaceae</taxon>
        <taxon>Paenibacillus</taxon>
    </lineage>
</organism>
<reference evidence="1 2" key="1">
    <citation type="submission" date="2024-09" db="EMBL/GenBank/DDBJ databases">
        <authorList>
            <person name="Ruan L."/>
        </authorList>
    </citation>
    <scope>NUCLEOTIDE SEQUENCE [LARGE SCALE GENOMIC DNA]</scope>
    <source>
        <strain evidence="1 2">D33</strain>
    </source>
</reference>
<dbReference type="Pfam" id="PF11588">
    <property type="entry name" value="DUF3243"/>
    <property type="match status" value="1"/>
</dbReference>
<evidence type="ECO:0000313" key="2">
    <source>
        <dbReference type="Proteomes" id="UP001580407"/>
    </source>
</evidence>
<comment type="caution">
    <text evidence="1">The sequence shown here is derived from an EMBL/GenBank/DDBJ whole genome shotgun (WGS) entry which is preliminary data.</text>
</comment>
<dbReference type="Gene3D" id="1.10.760.20">
    <property type="entry name" value="Protein of unknown function DUF3243"/>
    <property type="match status" value="1"/>
</dbReference>
<protein>
    <submittedName>
        <fullName evidence="1">DUF3243 domain-containing protein</fullName>
    </submittedName>
</protein>
<proteinExistence type="predicted"/>
<dbReference type="InterPro" id="IPR038292">
    <property type="entry name" value="YmfJ/YflH_sf"/>
</dbReference>